<dbReference type="AlphaFoldDB" id="J3MHQ1"/>
<organism evidence="3">
    <name type="scientific">Oryza brachyantha</name>
    <name type="common">malo sina</name>
    <dbReference type="NCBI Taxonomy" id="4533"/>
    <lineage>
        <taxon>Eukaryota</taxon>
        <taxon>Viridiplantae</taxon>
        <taxon>Streptophyta</taxon>
        <taxon>Embryophyta</taxon>
        <taxon>Tracheophyta</taxon>
        <taxon>Spermatophyta</taxon>
        <taxon>Magnoliopsida</taxon>
        <taxon>Liliopsida</taxon>
        <taxon>Poales</taxon>
        <taxon>Poaceae</taxon>
        <taxon>BOP clade</taxon>
        <taxon>Oryzoideae</taxon>
        <taxon>Oryzeae</taxon>
        <taxon>Oryzinae</taxon>
        <taxon>Oryza</taxon>
    </lineage>
</organism>
<evidence type="ECO:0000256" key="1">
    <source>
        <dbReference type="SAM" id="MobiDB-lite"/>
    </source>
</evidence>
<feature type="compositionally biased region" description="Polar residues" evidence="1">
    <location>
        <begin position="107"/>
        <end position="116"/>
    </location>
</feature>
<keyword evidence="2" id="KW-0812">Transmembrane</keyword>
<dbReference type="EnsemblPlants" id="OB06G35450.1">
    <property type="protein sequence ID" value="OB06G35450.1"/>
    <property type="gene ID" value="OB06G35450"/>
</dbReference>
<keyword evidence="2" id="KW-0472">Membrane</keyword>
<accession>J3MHQ1</accession>
<keyword evidence="4" id="KW-1185">Reference proteome</keyword>
<proteinExistence type="predicted"/>
<name>J3MHQ1_ORYBR</name>
<protein>
    <submittedName>
        <fullName evidence="3">Uncharacterized protein</fullName>
    </submittedName>
</protein>
<feature type="region of interest" description="Disordered" evidence="1">
    <location>
        <begin position="73"/>
        <end position="116"/>
    </location>
</feature>
<evidence type="ECO:0000313" key="3">
    <source>
        <dbReference type="EnsemblPlants" id="OB06G35450.1"/>
    </source>
</evidence>
<dbReference type="HOGENOM" id="CLU_2100688_0_0_1"/>
<evidence type="ECO:0000256" key="2">
    <source>
        <dbReference type="SAM" id="Phobius"/>
    </source>
</evidence>
<feature type="transmembrane region" description="Helical" evidence="2">
    <location>
        <begin position="12"/>
        <end position="35"/>
    </location>
</feature>
<evidence type="ECO:0000313" key="4">
    <source>
        <dbReference type="Proteomes" id="UP000006038"/>
    </source>
</evidence>
<dbReference type="Gramene" id="OB06G35450.1">
    <property type="protein sequence ID" value="OB06G35450.1"/>
    <property type="gene ID" value="OB06G35450"/>
</dbReference>
<keyword evidence="2" id="KW-1133">Transmembrane helix</keyword>
<sequence>MENKHSNCRIIQYFLLAQITPIFSMGNSILITAILSASRINQFTHLFLLNIATRNRQRRQTFHFTDPDHQICIGQSRHLSSPQPPPSTHPSMQNQPIKITQHRQHDQLSQNSPPSP</sequence>
<reference evidence="3" key="2">
    <citation type="submission" date="2013-04" db="UniProtKB">
        <authorList>
            <consortium name="EnsemblPlants"/>
        </authorList>
    </citation>
    <scope>IDENTIFICATION</scope>
</reference>
<dbReference type="Proteomes" id="UP000006038">
    <property type="component" value="Chromosome 6"/>
</dbReference>
<reference evidence="3" key="1">
    <citation type="journal article" date="2013" name="Nat. Commun.">
        <title>Whole-genome sequencing of Oryza brachyantha reveals mechanisms underlying Oryza genome evolution.</title>
        <authorList>
            <person name="Chen J."/>
            <person name="Huang Q."/>
            <person name="Gao D."/>
            <person name="Wang J."/>
            <person name="Lang Y."/>
            <person name="Liu T."/>
            <person name="Li B."/>
            <person name="Bai Z."/>
            <person name="Luis Goicoechea J."/>
            <person name="Liang C."/>
            <person name="Chen C."/>
            <person name="Zhang W."/>
            <person name="Sun S."/>
            <person name="Liao Y."/>
            <person name="Zhang X."/>
            <person name="Yang L."/>
            <person name="Song C."/>
            <person name="Wang M."/>
            <person name="Shi J."/>
            <person name="Liu G."/>
            <person name="Liu J."/>
            <person name="Zhou H."/>
            <person name="Zhou W."/>
            <person name="Yu Q."/>
            <person name="An N."/>
            <person name="Chen Y."/>
            <person name="Cai Q."/>
            <person name="Wang B."/>
            <person name="Liu B."/>
            <person name="Min J."/>
            <person name="Huang Y."/>
            <person name="Wu H."/>
            <person name="Li Z."/>
            <person name="Zhang Y."/>
            <person name="Yin Y."/>
            <person name="Song W."/>
            <person name="Jiang J."/>
            <person name="Jackson S.A."/>
            <person name="Wing R.A."/>
            <person name="Wang J."/>
            <person name="Chen M."/>
        </authorList>
    </citation>
    <scope>NUCLEOTIDE SEQUENCE [LARGE SCALE GENOMIC DNA]</scope>
    <source>
        <strain evidence="3">cv. IRGC 101232</strain>
    </source>
</reference>